<proteinExistence type="predicted"/>
<keyword evidence="1" id="KW-0732">Signal</keyword>
<dbReference type="GO" id="GO:0008237">
    <property type="term" value="F:metallopeptidase activity"/>
    <property type="evidence" value="ECO:0007669"/>
    <property type="project" value="InterPro"/>
</dbReference>
<organism evidence="2 3">
    <name type="scientific">Rhodocytophaga rosea</name>
    <dbReference type="NCBI Taxonomy" id="2704465"/>
    <lineage>
        <taxon>Bacteria</taxon>
        <taxon>Pseudomonadati</taxon>
        <taxon>Bacteroidota</taxon>
        <taxon>Cytophagia</taxon>
        <taxon>Cytophagales</taxon>
        <taxon>Rhodocytophagaceae</taxon>
        <taxon>Rhodocytophaga</taxon>
    </lineage>
</organism>
<dbReference type="RefSeq" id="WP_162441605.1">
    <property type="nucleotide sequence ID" value="NZ_CP048222.1"/>
</dbReference>
<accession>A0A6C0GCA9</accession>
<dbReference type="Proteomes" id="UP000480178">
    <property type="component" value="Chromosome"/>
</dbReference>
<name>A0A6C0GCA9_9BACT</name>
<gene>
    <name evidence="2" type="ORF">GXP67_01955</name>
</gene>
<dbReference type="EMBL" id="CP048222">
    <property type="protein sequence ID" value="QHT65518.1"/>
    <property type="molecule type" value="Genomic_DNA"/>
</dbReference>
<evidence type="ECO:0000313" key="3">
    <source>
        <dbReference type="Proteomes" id="UP000480178"/>
    </source>
</evidence>
<dbReference type="InterPro" id="IPR024653">
    <property type="entry name" value="Peptidase_M10/M27/M57"/>
</dbReference>
<protein>
    <submittedName>
        <fullName evidence="2">Peptidase</fullName>
    </submittedName>
</protein>
<dbReference type="KEGG" id="rhoz:GXP67_01955"/>
<keyword evidence="3" id="KW-1185">Reference proteome</keyword>
<dbReference type="PROSITE" id="PS51257">
    <property type="entry name" value="PROKAR_LIPOPROTEIN"/>
    <property type="match status" value="1"/>
</dbReference>
<dbReference type="AlphaFoldDB" id="A0A6C0GCA9"/>
<sequence length="301" mass="32508">MITFNKFSAATAAAGLFLCTLGACSKNEVNPSKEIKSSAETSQNIISDEVKAQFTKLGFDVSDIRYIRDDNPLSGEAGKKNFLLENDIVITPENLQAMIGSKIHHIGAVNEQYHTTNLVTTPSYPAYRTIRVLGWNSGANALDTKTRAALTDAVNNYRALYGATFRLYFTLAFGANSTGYDIVVYKNGSGAGGVAGFPTGGNPYKWVQIFPGTSAYSQDVVEHVITHEIGHCVGMRHSDFFNRSLSCGGSAINEGSAGVGAIHVPETPTGWDVNSVMNSCFSSTETGEFGYYDRVSLRELY</sequence>
<evidence type="ECO:0000313" key="2">
    <source>
        <dbReference type="EMBL" id="QHT65518.1"/>
    </source>
</evidence>
<dbReference type="SUPFAM" id="SSF55486">
    <property type="entry name" value="Metalloproteases ('zincins'), catalytic domain"/>
    <property type="match status" value="1"/>
</dbReference>
<dbReference type="Pfam" id="PF12388">
    <property type="entry name" value="Peptidase_M57"/>
    <property type="match status" value="1"/>
</dbReference>
<dbReference type="Gene3D" id="3.40.390.10">
    <property type="entry name" value="Collagenase (Catalytic Domain)"/>
    <property type="match status" value="1"/>
</dbReference>
<dbReference type="InterPro" id="IPR024079">
    <property type="entry name" value="MetalloPept_cat_dom_sf"/>
</dbReference>
<feature type="signal peptide" evidence="1">
    <location>
        <begin position="1"/>
        <end position="25"/>
    </location>
</feature>
<evidence type="ECO:0000256" key="1">
    <source>
        <dbReference type="SAM" id="SignalP"/>
    </source>
</evidence>
<reference evidence="2 3" key="1">
    <citation type="submission" date="2020-01" db="EMBL/GenBank/DDBJ databases">
        <authorList>
            <person name="Kim M.K."/>
        </authorList>
    </citation>
    <scope>NUCLEOTIDE SEQUENCE [LARGE SCALE GENOMIC DNA]</scope>
    <source>
        <strain evidence="2 3">172606-1</strain>
    </source>
</reference>
<feature type="chain" id="PRO_5025497507" evidence="1">
    <location>
        <begin position="26"/>
        <end position="301"/>
    </location>
</feature>